<dbReference type="PANTHER" id="PTHR11614">
    <property type="entry name" value="PHOSPHOLIPASE-RELATED"/>
    <property type="match status" value="1"/>
</dbReference>
<accession>A0ABT3TCP9</accession>
<gene>
    <name evidence="2" type="ORF">EYC98_04185</name>
</gene>
<dbReference type="Pfam" id="PF12146">
    <property type="entry name" value="Hydrolase_4"/>
    <property type="match status" value="1"/>
</dbReference>
<keyword evidence="3" id="KW-1185">Reference proteome</keyword>
<proteinExistence type="predicted"/>
<feature type="domain" description="Serine aminopeptidase S33" evidence="1">
    <location>
        <begin position="70"/>
        <end position="294"/>
    </location>
</feature>
<organism evidence="2 3">
    <name type="scientific">Candidatus Litorirhabdus singularis</name>
    <dbReference type="NCBI Taxonomy" id="2518993"/>
    <lineage>
        <taxon>Bacteria</taxon>
        <taxon>Pseudomonadati</taxon>
        <taxon>Pseudomonadota</taxon>
        <taxon>Gammaproteobacteria</taxon>
        <taxon>Cellvibrionales</taxon>
        <taxon>Halieaceae</taxon>
        <taxon>Candidatus Litorirhabdus</taxon>
    </lineage>
</organism>
<evidence type="ECO:0000259" key="1">
    <source>
        <dbReference type="Pfam" id="PF12146"/>
    </source>
</evidence>
<keyword evidence="2" id="KW-0378">Hydrolase</keyword>
<protein>
    <submittedName>
        <fullName evidence="2">Alpha/beta hydrolase</fullName>
    </submittedName>
</protein>
<dbReference type="Proteomes" id="UP001143362">
    <property type="component" value="Unassembled WGS sequence"/>
</dbReference>
<reference evidence="2" key="1">
    <citation type="submission" date="2019-02" db="EMBL/GenBank/DDBJ databases">
        <authorList>
            <person name="Li S.-H."/>
        </authorList>
    </citation>
    <scope>NUCLEOTIDE SEQUENCE</scope>
    <source>
        <strain evidence="2">IMCC14734</strain>
    </source>
</reference>
<dbReference type="Gene3D" id="3.40.50.1820">
    <property type="entry name" value="alpha/beta hydrolase"/>
    <property type="match status" value="1"/>
</dbReference>
<dbReference type="GO" id="GO:0016787">
    <property type="term" value="F:hydrolase activity"/>
    <property type="evidence" value="ECO:0007669"/>
    <property type="project" value="UniProtKB-KW"/>
</dbReference>
<dbReference type="InterPro" id="IPR029058">
    <property type="entry name" value="AB_hydrolase_fold"/>
</dbReference>
<evidence type="ECO:0000313" key="2">
    <source>
        <dbReference type="EMBL" id="MCX2980062.1"/>
    </source>
</evidence>
<dbReference type="RefSeq" id="WP_279244043.1">
    <property type="nucleotide sequence ID" value="NZ_SHNN01000001.1"/>
</dbReference>
<name>A0ABT3TCP9_9GAMM</name>
<dbReference type="InterPro" id="IPR051044">
    <property type="entry name" value="MAG_DAG_Lipase"/>
</dbReference>
<evidence type="ECO:0000313" key="3">
    <source>
        <dbReference type="Proteomes" id="UP001143362"/>
    </source>
</evidence>
<dbReference type="SUPFAM" id="SSF53474">
    <property type="entry name" value="alpha/beta-Hydrolases"/>
    <property type="match status" value="1"/>
</dbReference>
<comment type="caution">
    <text evidence="2">The sequence shown here is derived from an EMBL/GenBank/DDBJ whole genome shotgun (WGS) entry which is preliminary data.</text>
</comment>
<dbReference type="InterPro" id="IPR022742">
    <property type="entry name" value="Hydrolase_4"/>
</dbReference>
<dbReference type="EMBL" id="SHNN01000001">
    <property type="protein sequence ID" value="MCX2980062.1"/>
    <property type="molecule type" value="Genomic_DNA"/>
</dbReference>
<sequence length="316" mass="34749">MISVERLAAVAADLRPINLGAGPLSSEERAYLAAYNIDFQSEFAGLTHALGYLDAARQRLAVHILTVPAAKGNLLLVHGYFDHVGLFGHLIRFGLERGYNVVAFDLPGHGLSTGAAAVIEDFGDYAEALQAVQTAAIEALPGDWYVIAQSTGGAAVLESLVQGWRQARAIALLAPLVRPVGWYWVQPAHAVLRHFRKSLSRKFAQNSNDPVFLEFLRNDPLQARQLSLVWIGALRRWLHTLPRSLPCQIPILVLQGDNDETVDGPFNTAYIERMIDNVELQVLPGARHQLANESASIRQQIGARLDQFFSNYPLSS</sequence>